<dbReference type="InterPro" id="IPR002156">
    <property type="entry name" value="RNaseH_domain"/>
</dbReference>
<dbReference type="CDD" id="cd06222">
    <property type="entry name" value="RNase_H_like"/>
    <property type="match status" value="1"/>
</dbReference>
<gene>
    <name evidence="2" type="ORF">V6N12_010005</name>
</gene>
<dbReference type="InterPro" id="IPR052929">
    <property type="entry name" value="RNase_H-like_EbsB-rel"/>
</dbReference>
<name>A0ABR2ECE3_9ROSI</name>
<dbReference type="SUPFAM" id="SSF53098">
    <property type="entry name" value="Ribonuclease H-like"/>
    <property type="match status" value="1"/>
</dbReference>
<dbReference type="Gene3D" id="3.30.420.10">
    <property type="entry name" value="Ribonuclease H-like superfamily/Ribonuclease H"/>
    <property type="match status" value="1"/>
</dbReference>
<evidence type="ECO:0000313" key="3">
    <source>
        <dbReference type="Proteomes" id="UP001472677"/>
    </source>
</evidence>
<dbReference type="InterPro" id="IPR036397">
    <property type="entry name" value="RNaseH_sf"/>
</dbReference>
<dbReference type="Pfam" id="PF13456">
    <property type="entry name" value="RVT_3"/>
    <property type="match status" value="1"/>
</dbReference>
<reference evidence="2 3" key="1">
    <citation type="journal article" date="2024" name="G3 (Bethesda)">
        <title>Genome assembly of Hibiscus sabdariffa L. provides insights into metabolisms of medicinal natural products.</title>
        <authorList>
            <person name="Kim T."/>
        </authorList>
    </citation>
    <scope>NUCLEOTIDE SEQUENCE [LARGE SCALE GENOMIC DNA]</scope>
    <source>
        <strain evidence="2">TK-2024</strain>
        <tissue evidence="2">Old leaves</tissue>
    </source>
</reference>
<dbReference type="PANTHER" id="PTHR47074:SF21">
    <property type="entry name" value="RNASE H TYPE-1 DOMAIN-CONTAINING PROTEIN"/>
    <property type="match status" value="1"/>
</dbReference>
<keyword evidence="3" id="KW-1185">Reference proteome</keyword>
<dbReference type="PANTHER" id="PTHR47074">
    <property type="entry name" value="BNAC02G40300D PROTEIN"/>
    <property type="match status" value="1"/>
</dbReference>
<organism evidence="2 3">
    <name type="scientific">Hibiscus sabdariffa</name>
    <name type="common">roselle</name>
    <dbReference type="NCBI Taxonomy" id="183260"/>
    <lineage>
        <taxon>Eukaryota</taxon>
        <taxon>Viridiplantae</taxon>
        <taxon>Streptophyta</taxon>
        <taxon>Embryophyta</taxon>
        <taxon>Tracheophyta</taxon>
        <taxon>Spermatophyta</taxon>
        <taxon>Magnoliopsida</taxon>
        <taxon>eudicotyledons</taxon>
        <taxon>Gunneridae</taxon>
        <taxon>Pentapetalae</taxon>
        <taxon>rosids</taxon>
        <taxon>malvids</taxon>
        <taxon>Malvales</taxon>
        <taxon>Malvaceae</taxon>
        <taxon>Malvoideae</taxon>
        <taxon>Hibiscus</taxon>
    </lineage>
</organism>
<dbReference type="EMBL" id="JBBPBM010000016">
    <property type="protein sequence ID" value="KAK8557781.1"/>
    <property type="molecule type" value="Genomic_DNA"/>
</dbReference>
<accession>A0ABR2ECE3</accession>
<dbReference type="InterPro" id="IPR044730">
    <property type="entry name" value="RNase_H-like_dom_plant"/>
</dbReference>
<protein>
    <recommendedName>
        <fullName evidence="1">RNase H type-1 domain-containing protein</fullName>
    </recommendedName>
</protein>
<feature type="domain" description="RNase H type-1" evidence="1">
    <location>
        <begin position="252"/>
        <end position="330"/>
    </location>
</feature>
<dbReference type="Proteomes" id="UP001472677">
    <property type="component" value="Unassembled WGS sequence"/>
</dbReference>
<dbReference type="InterPro" id="IPR012337">
    <property type="entry name" value="RNaseH-like_sf"/>
</dbReference>
<proteinExistence type="predicted"/>
<comment type="caution">
    <text evidence="2">The sequence shown here is derived from an EMBL/GenBank/DDBJ whole genome shotgun (WGS) entry which is preliminary data.</text>
</comment>
<evidence type="ECO:0000259" key="1">
    <source>
        <dbReference type="Pfam" id="PF13456"/>
    </source>
</evidence>
<sequence>MSDSLNTIIHFLGEKAKGVHFVLADPDRDTKVDTRVKNLRDVQNARKAMAMSSSGAWAIINRRLLQIDTLARGVRKKAKDLHKACGLLRRVTDKDNVKIFAWRLGKEGLPTGNRIRAVGLGTGLFPFCQTSIETPLQAFRDCDDAREALLLADVIPSLANSSVSDPLPWLEEAASQLSQPALGCFVTLLWNLWNRRNRWIHDQQLQPIWATVMTASMIHQDFLSVSRHPASTPALRPAAWSPPPPPRTITLNIDGSFDADNGAGIGVVARDSSGHVLCGLAQHSASPTEAEFAKHAALLAGLQLVLDHGWSSVLIEMDSAQTVNRLSRPSYSAPLHSSVCEPSCSHS</sequence>
<evidence type="ECO:0000313" key="2">
    <source>
        <dbReference type="EMBL" id="KAK8557781.1"/>
    </source>
</evidence>